<dbReference type="Proteomes" id="UP000292927">
    <property type="component" value="Unassembled WGS sequence"/>
</dbReference>
<evidence type="ECO:0000313" key="2">
    <source>
        <dbReference type="EMBL" id="RZS92744.1"/>
    </source>
</evidence>
<keyword evidence="1" id="KW-0732">Signal</keyword>
<proteinExistence type="predicted"/>
<evidence type="ECO:0000256" key="1">
    <source>
        <dbReference type="SAM" id="SignalP"/>
    </source>
</evidence>
<sequence>MKKSTKRYILSLLFSTILLCTTIAQGVFAGNVEIPEIVKKKRELVEYAQSVARNTEFRDEPYEGYLLKKLADIGSGEVKLDDCREELESYGCFILETEEQSDVQPRSIAADVAMSTPTVSYLSQNDTWIVGGGGQWKSTYGEGISFPFPSVGATQNTGGGLMLLEFATTM</sequence>
<feature type="signal peptide" evidence="1">
    <location>
        <begin position="1"/>
        <end position="29"/>
    </location>
</feature>
<dbReference type="RefSeq" id="WP_130436067.1">
    <property type="nucleotide sequence ID" value="NZ_SGXF01000007.1"/>
</dbReference>
<feature type="chain" id="PRO_5020729059" evidence="1">
    <location>
        <begin position="30"/>
        <end position="170"/>
    </location>
</feature>
<name>A0A4Q7NZH7_9FIRM</name>
<gene>
    <name evidence="2" type="ORF">EV209_2812</name>
</gene>
<accession>A0A4Q7NZH7</accession>
<dbReference type="AlphaFoldDB" id="A0A4Q7NZH7"/>
<dbReference type="EMBL" id="SGXF01000007">
    <property type="protein sequence ID" value="RZS92744.1"/>
    <property type="molecule type" value="Genomic_DNA"/>
</dbReference>
<keyword evidence="3" id="KW-1185">Reference proteome</keyword>
<reference evidence="2 3" key="1">
    <citation type="submission" date="2019-02" db="EMBL/GenBank/DDBJ databases">
        <title>Genomic Encyclopedia of Type Strains, Phase IV (KMG-IV): sequencing the most valuable type-strain genomes for metagenomic binning, comparative biology and taxonomic classification.</title>
        <authorList>
            <person name="Goeker M."/>
        </authorList>
    </citation>
    <scope>NUCLEOTIDE SEQUENCE [LARGE SCALE GENOMIC DNA]</scope>
    <source>
        <strain evidence="2 3">DSM 29486</strain>
    </source>
</reference>
<organism evidence="2 3">
    <name type="scientific">Cuneatibacter caecimuris</name>
    <dbReference type="NCBI Taxonomy" id="1796618"/>
    <lineage>
        <taxon>Bacteria</taxon>
        <taxon>Bacillati</taxon>
        <taxon>Bacillota</taxon>
        <taxon>Clostridia</taxon>
        <taxon>Lachnospirales</taxon>
        <taxon>Lachnospiraceae</taxon>
        <taxon>Cuneatibacter</taxon>
    </lineage>
</organism>
<protein>
    <submittedName>
        <fullName evidence="2">Uncharacterized protein</fullName>
    </submittedName>
</protein>
<evidence type="ECO:0000313" key="3">
    <source>
        <dbReference type="Proteomes" id="UP000292927"/>
    </source>
</evidence>
<comment type="caution">
    <text evidence="2">The sequence shown here is derived from an EMBL/GenBank/DDBJ whole genome shotgun (WGS) entry which is preliminary data.</text>
</comment>